<dbReference type="EMBL" id="LT598454">
    <property type="protein sequence ID" value="SCU85425.1"/>
    <property type="molecule type" value="Genomic_DNA"/>
</dbReference>
<dbReference type="AlphaFoldDB" id="A0A1G4J6G9"/>
<sequence length="188" mass="20930">MASVDYRATTEDPDLLFQFSSPVTRPTGASVPDTHRRAEWRNTPGFETELLVHSDLSMQHRAASVHMPSSSVGDSSTLNDNNSALMDDDTQTLYGQSAATSAAPSLRSWRPAQNETRRSSAAVGSSAQPLRTTPRLTNVQELSRFNNILNKSLSTQRMQDIEKMVDDFWLRDSKLTEDMFEDSSDEEA</sequence>
<reference evidence="2 3" key="1">
    <citation type="submission" date="2016-03" db="EMBL/GenBank/DDBJ databases">
        <authorList>
            <person name="Devillers H."/>
        </authorList>
    </citation>
    <scope>NUCLEOTIDE SEQUENCE [LARGE SCALE GENOMIC DNA]</scope>
    <source>
        <strain evidence="2">CBS 10888</strain>
    </source>
</reference>
<dbReference type="Proteomes" id="UP000190274">
    <property type="component" value="Chromosome D"/>
</dbReference>
<organism evidence="2 3">
    <name type="scientific">Lachancea dasiensis</name>
    <dbReference type="NCBI Taxonomy" id="1072105"/>
    <lineage>
        <taxon>Eukaryota</taxon>
        <taxon>Fungi</taxon>
        <taxon>Dikarya</taxon>
        <taxon>Ascomycota</taxon>
        <taxon>Saccharomycotina</taxon>
        <taxon>Saccharomycetes</taxon>
        <taxon>Saccharomycetales</taxon>
        <taxon>Saccharomycetaceae</taxon>
        <taxon>Lachancea</taxon>
    </lineage>
</organism>
<keyword evidence="3" id="KW-1185">Reference proteome</keyword>
<dbReference type="OrthoDB" id="4035669at2759"/>
<protein>
    <submittedName>
        <fullName evidence="2">LADA_0D07426g1_1</fullName>
    </submittedName>
</protein>
<evidence type="ECO:0000256" key="1">
    <source>
        <dbReference type="SAM" id="MobiDB-lite"/>
    </source>
</evidence>
<name>A0A1G4J6G9_9SACH</name>
<proteinExistence type="predicted"/>
<gene>
    <name evidence="2" type="ORF">LADA_0D07426G</name>
</gene>
<feature type="region of interest" description="Disordered" evidence="1">
    <location>
        <begin position="66"/>
        <end position="135"/>
    </location>
</feature>
<feature type="compositionally biased region" description="Polar residues" evidence="1">
    <location>
        <begin position="91"/>
        <end position="103"/>
    </location>
</feature>
<evidence type="ECO:0000313" key="2">
    <source>
        <dbReference type="EMBL" id="SCU85425.1"/>
    </source>
</evidence>
<feature type="compositionally biased region" description="Polar residues" evidence="1">
    <location>
        <begin position="122"/>
        <end position="135"/>
    </location>
</feature>
<accession>A0A1G4J6G9</accession>
<evidence type="ECO:0000313" key="3">
    <source>
        <dbReference type="Proteomes" id="UP000190274"/>
    </source>
</evidence>
<feature type="compositionally biased region" description="Polar residues" evidence="1">
    <location>
        <begin position="67"/>
        <end position="84"/>
    </location>
</feature>